<gene>
    <name evidence="11" type="ORF">RDB_LOCUS77034</name>
</gene>
<evidence type="ECO:0000256" key="2">
    <source>
        <dbReference type="ARBA" id="ARBA00004556"/>
    </source>
</evidence>
<keyword evidence="6" id="KW-0863">Zinc-finger</keyword>
<feature type="region of interest" description="Disordered" evidence="9">
    <location>
        <begin position="577"/>
        <end position="608"/>
    </location>
</feature>
<evidence type="ECO:0000256" key="7">
    <source>
        <dbReference type="ARBA" id="ARBA00022833"/>
    </source>
</evidence>
<feature type="region of interest" description="Disordered" evidence="9">
    <location>
        <begin position="431"/>
        <end position="456"/>
    </location>
</feature>
<dbReference type="GO" id="GO:0031965">
    <property type="term" value="C:nuclear membrane"/>
    <property type="evidence" value="ECO:0007669"/>
    <property type="project" value="UniProtKB-SubCell"/>
</dbReference>
<keyword evidence="7" id="KW-0862">Zinc</keyword>
<proteinExistence type="inferred from homology"/>
<evidence type="ECO:0000313" key="12">
    <source>
        <dbReference type="Proteomes" id="UP000663850"/>
    </source>
</evidence>
<dbReference type="InterPro" id="IPR007717">
    <property type="entry name" value="NPL4_C"/>
</dbReference>
<dbReference type="InterPro" id="IPR037518">
    <property type="entry name" value="MPN"/>
</dbReference>
<dbReference type="PANTHER" id="PTHR12710">
    <property type="entry name" value="NUCLEAR PROTEIN LOCALIZATION 4"/>
    <property type="match status" value="1"/>
</dbReference>
<comment type="subcellular location">
    <subcellularLocation>
        <location evidence="2">Cytoplasm</location>
        <location evidence="2">Perinuclear region</location>
    </subcellularLocation>
    <subcellularLocation>
        <location evidence="1">Nucleus membrane</location>
        <topology evidence="1">Peripheral membrane protein</topology>
        <orientation evidence="1">Cytoplasmic side</orientation>
    </subcellularLocation>
</comment>
<dbReference type="Pfam" id="PF05021">
    <property type="entry name" value="NPL4"/>
    <property type="match status" value="1"/>
</dbReference>
<feature type="compositionally biased region" description="Low complexity" evidence="9">
    <location>
        <begin position="577"/>
        <end position="600"/>
    </location>
</feature>
<dbReference type="GO" id="GO:0048471">
    <property type="term" value="C:perinuclear region of cytoplasm"/>
    <property type="evidence" value="ECO:0007669"/>
    <property type="project" value="UniProtKB-SubCell"/>
</dbReference>
<evidence type="ECO:0000256" key="4">
    <source>
        <dbReference type="ARBA" id="ARBA00019709"/>
    </source>
</evidence>
<dbReference type="SUPFAM" id="SSF54236">
    <property type="entry name" value="Ubiquitin-like"/>
    <property type="match status" value="1"/>
</dbReference>
<organism evidence="11 12">
    <name type="scientific">Rhizoctonia solani</name>
    <dbReference type="NCBI Taxonomy" id="456999"/>
    <lineage>
        <taxon>Eukaryota</taxon>
        <taxon>Fungi</taxon>
        <taxon>Dikarya</taxon>
        <taxon>Basidiomycota</taxon>
        <taxon>Agaricomycotina</taxon>
        <taxon>Agaricomycetes</taxon>
        <taxon>Cantharellales</taxon>
        <taxon>Ceratobasidiaceae</taxon>
        <taxon>Rhizoctonia</taxon>
    </lineage>
</organism>
<dbReference type="GO" id="GO:0006511">
    <property type="term" value="P:ubiquitin-dependent protein catabolic process"/>
    <property type="evidence" value="ECO:0007669"/>
    <property type="project" value="InterPro"/>
</dbReference>
<dbReference type="EMBL" id="CAJMWZ010004031">
    <property type="protein sequence ID" value="CAE6483110.1"/>
    <property type="molecule type" value="Genomic_DNA"/>
</dbReference>
<protein>
    <recommendedName>
        <fullName evidence="4">Nuclear protein localization protein 4</fullName>
    </recommendedName>
</protein>
<dbReference type="PANTHER" id="PTHR12710:SF0">
    <property type="entry name" value="NUCLEAR PROTEIN LOCALIZATION PROTEIN 4 HOMOLOG"/>
    <property type="match status" value="1"/>
</dbReference>
<dbReference type="PROSITE" id="PS50249">
    <property type="entry name" value="MPN"/>
    <property type="match status" value="1"/>
</dbReference>
<feature type="compositionally biased region" description="Basic and acidic residues" evidence="9">
    <location>
        <begin position="432"/>
        <end position="446"/>
    </location>
</feature>
<dbReference type="Gene3D" id="3.10.20.90">
    <property type="entry name" value="Phosphatidylinositol 3-kinase Catalytic Subunit, Chain A, domain 1"/>
    <property type="match status" value="1"/>
</dbReference>
<dbReference type="SMART" id="SM00547">
    <property type="entry name" value="ZnF_RBZ"/>
    <property type="match status" value="1"/>
</dbReference>
<keyword evidence="5" id="KW-0479">Metal-binding</keyword>
<dbReference type="Pfam" id="PF05020">
    <property type="entry name" value="zf-NPL4"/>
    <property type="match status" value="1"/>
</dbReference>
<accession>A0A8H3CIZ6</accession>
<sequence length="1145" mass="126182">MSSVTPENFEPTSPVSCVSPVSNLRHSATGAVLDRAFVSSRPRTTHSAITPVYHGRHRAPTFVLDCVGEEEEQRGEEECVRALFVLEEEQDECAGSEVDVDCARNVSEVPSPLDIEYDVKCLTGEECCAVTDPMDRGNAEPLLIDVQPISSTPTIALEGKSEFNTWHFEDGEDDECEECGLFLTESDDNYQKLFDGLCRLPNEPAVVFGLLKSVARFSAADLNTAYHVTVQRRSFQTSPALCSYDCERGYWSTSGEPSSIIYPQDCPVHGGRHACEVGAIFHRLAPALPSTAQPDCVAPDYETFATEIVGLAPSERKSLEDDLDDSDLILHNGEKFRPAENKSAPPRAGASYDDYMSRFMDDVDVSTNGSSDNSKNAHFGKLVGGSLKDMTVPEAVDHLKEGLEKTESAFRAALTAPFRFNSVADKLTQHLKSGDSKAHPPRERRGSNAFRHHRKESSGIKAKWSNMLNKFTRHPLMHPLSWLNSYLTLVNLQLIRIRSKDGNFRIDVPNDSNGTQLIEKIIATTVNADRSSLQISNQPRGGEMPIDALKGRSLKQLGLNHGDLLFLTYNSQESETASTSLPAAPAAAASSQPPLAQSTATRRQPEPWETVVEDSVDIYWRSQDGKIQRQRDANFCRHGSNAMCDYCMPLEPYDPKYHAENKIKHLSYHAYLRKLTPPASSNSSSAHLPPLTPISYRVSDPCPRGQHPPWPGGICSACQPSAITLQQQPFRTVDHLEFASPAIVDTFLRPWRTTGRQRFGWMLGWFAPHELIPMGIKAIVEAIVEPPQEGDVDGLTVEEGHVWDIEDRVKELASFCGNPGGLQLVGMVWTDLTPDPDDRTKSICKRHAGSYFLSAQETLFAAAVQRKHPLVTRASPTGAFGSRFVTAVLSADKDGAVAVEAYMASEQAAAMVEADMVEASVDPGVVRVKEEGPGRYIPEVFYRYRNEYGRDVQKSARPAFPVEYLLINVTHGFPINPSPVFRSNTFAVENRSLLDPQELSTILRDLHRLGATDLQDATTVLKVMDYLSDFHLLLFLPSTGMLGEREFKNVVKAVTAPDDQRLKLMEVVMNSDGWQTLMAIVQENAPSARPPGGPRADSPFEIPPELREDAMPGVEQTGSKNCPHCTFANEPGATDCDVCGLPLNG</sequence>
<evidence type="ECO:0000313" key="11">
    <source>
        <dbReference type="EMBL" id="CAE6483110.1"/>
    </source>
</evidence>
<dbReference type="Pfam" id="PF11543">
    <property type="entry name" value="UN_NPL4"/>
    <property type="match status" value="1"/>
</dbReference>
<evidence type="ECO:0000259" key="10">
    <source>
        <dbReference type="PROSITE" id="PS50249"/>
    </source>
</evidence>
<comment type="similarity">
    <text evidence="3">Belongs to the NPL4 family.</text>
</comment>
<dbReference type="AlphaFoldDB" id="A0A8H3CIZ6"/>
<evidence type="ECO:0000256" key="6">
    <source>
        <dbReference type="ARBA" id="ARBA00022771"/>
    </source>
</evidence>
<dbReference type="GO" id="GO:0008270">
    <property type="term" value="F:zinc ion binding"/>
    <property type="evidence" value="ECO:0007669"/>
    <property type="project" value="UniProtKB-KW"/>
</dbReference>
<dbReference type="InterPro" id="IPR007716">
    <property type="entry name" value="NPL4_Zn-bd_put"/>
</dbReference>
<dbReference type="GO" id="GO:0043130">
    <property type="term" value="F:ubiquitin binding"/>
    <property type="evidence" value="ECO:0007669"/>
    <property type="project" value="TreeGrafter"/>
</dbReference>
<dbReference type="GO" id="GO:0031625">
    <property type="term" value="F:ubiquitin protein ligase binding"/>
    <property type="evidence" value="ECO:0007669"/>
    <property type="project" value="TreeGrafter"/>
</dbReference>
<evidence type="ECO:0000256" key="3">
    <source>
        <dbReference type="ARBA" id="ARBA00011025"/>
    </source>
</evidence>
<evidence type="ECO:0000256" key="1">
    <source>
        <dbReference type="ARBA" id="ARBA00004335"/>
    </source>
</evidence>
<evidence type="ECO:0000256" key="8">
    <source>
        <dbReference type="ARBA" id="ARBA00024703"/>
    </source>
</evidence>
<dbReference type="InterPro" id="IPR029071">
    <property type="entry name" value="Ubiquitin-like_domsf"/>
</dbReference>
<feature type="domain" description="MPN" evidence="10">
    <location>
        <begin position="736"/>
        <end position="880"/>
    </location>
</feature>
<evidence type="ECO:0000256" key="5">
    <source>
        <dbReference type="ARBA" id="ARBA00022723"/>
    </source>
</evidence>
<comment type="function">
    <text evidence="8">Involved in the import of nuclear-targeted proteins into the nucleus and the export of poly(A) RNA out of the nucleus. Has a role in the endoplasmic reticulum-associated degradation (ERAD) pathway.</text>
</comment>
<dbReference type="InterPro" id="IPR024682">
    <property type="entry name" value="Npl4_Ub-like_dom"/>
</dbReference>
<name>A0A8H3CIZ6_9AGAM</name>
<comment type="caution">
    <text evidence="11">The sequence shown here is derived from an EMBL/GenBank/DDBJ whole genome shotgun (WGS) entry which is preliminary data.</text>
</comment>
<dbReference type="InterPro" id="IPR001876">
    <property type="entry name" value="Znf_RanBP2"/>
</dbReference>
<reference evidence="11" key="1">
    <citation type="submission" date="2021-01" db="EMBL/GenBank/DDBJ databases">
        <authorList>
            <person name="Kaushik A."/>
        </authorList>
    </citation>
    <scope>NUCLEOTIDE SEQUENCE</scope>
    <source>
        <strain evidence="11">Type strain: AG8-Rh-89/</strain>
    </source>
</reference>
<dbReference type="InterPro" id="IPR016563">
    <property type="entry name" value="Npl4"/>
</dbReference>
<dbReference type="CDD" id="cd08061">
    <property type="entry name" value="MPN_NPL4"/>
    <property type="match status" value="1"/>
</dbReference>
<dbReference type="Proteomes" id="UP000663850">
    <property type="component" value="Unassembled WGS sequence"/>
</dbReference>
<evidence type="ECO:0000256" key="9">
    <source>
        <dbReference type="SAM" id="MobiDB-lite"/>
    </source>
</evidence>